<accession>A0A4S8LLM4</accession>
<feature type="non-terminal residue" evidence="2">
    <location>
        <position position="77"/>
    </location>
</feature>
<proteinExistence type="predicted"/>
<organism evidence="2 3">
    <name type="scientific">Dendrothele bispora (strain CBS 962.96)</name>
    <dbReference type="NCBI Taxonomy" id="1314807"/>
    <lineage>
        <taxon>Eukaryota</taxon>
        <taxon>Fungi</taxon>
        <taxon>Dikarya</taxon>
        <taxon>Basidiomycota</taxon>
        <taxon>Agaricomycotina</taxon>
        <taxon>Agaricomycetes</taxon>
        <taxon>Agaricomycetidae</taxon>
        <taxon>Agaricales</taxon>
        <taxon>Agaricales incertae sedis</taxon>
        <taxon>Dendrothele</taxon>
    </lineage>
</organism>
<gene>
    <name evidence="2" type="ORF">K435DRAFT_572402</name>
</gene>
<feature type="non-terminal residue" evidence="2">
    <location>
        <position position="1"/>
    </location>
</feature>
<evidence type="ECO:0000259" key="1">
    <source>
        <dbReference type="Pfam" id="PF26138"/>
    </source>
</evidence>
<dbReference type="EMBL" id="ML179343">
    <property type="protein sequence ID" value="THU90176.1"/>
    <property type="molecule type" value="Genomic_DNA"/>
</dbReference>
<sequence>SMQLYLSPMYWKQDYHTLALSGHAWTQELIHGHPDRIYTELGMRLHVYFALLMELRMMGYEDSRYITLEESLAIFLY</sequence>
<dbReference type="OrthoDB" id="2430314at2759"/>
<evidence type="ECO:0000313" key="2">
    <source>
        <dbReference type="EMBL" id="THU90176.1"/>
    </source>
</evidence>
<dbReference type="AlphaFoldDB" id="A0A4S8LLM4"/>
<reference evidence="2 3" key="1">
    <citation type="journal article" date="2019" name="Nat. Ecol. Evol.">
        <title>Megaphylogeny resolves global patterns of mushroom evolution.</title>
        <authorList>
            <person name="Varga T."/>
            <person name="Krizsan K."/>
            <person name="Foldi C."/>
            <person name="Dima B."/>
            <person name="Sanchez-Garcia M."/>
            <person name="Sanchez-Ramirez S."/>
            <person name="Szollosi G.J."/>
            <person name="Szarkandi J.G."/>
            <person name="Papp V."/>
            <person name="Albert L."/>
            <person name="Andreopoulos W."/>
            <person name="Angelini C."/>
            <person name="Antonin V."/>
            <person name="Barry K.W."/>
            <person name="Bougher N.L."/>
            <person name="Buchanan P."/>
            <person name="Buyck B."/>
            <person name="Bense V."/>
            <person name="Catcheside P."/>
            <person name="Chovatia M."/>
            <person name="Cooper J."/>
            <person name="Damon W."/>
            <person name="Desjardin D."/>
            <person name="Finy P."/>
            <person name="Geml J."/>
            <person name="Haridas S."/>
            <person name="Hughes K."/>
            <person name="Justo A."/>
            <person name="Karasinski D."/>
            <person name="Kautmanova I."/>
            <person name="Kiss B."/>
            <person name="Kocsube S."/>
            <person name="Kotiranta H."/>
            <person name="LaButti K.M."/>
            <person name="Lechner B.E."/>
            <person name="Liimatainen K."/>
            <person name="Lipzen A."/>
            <person name="Lukacs Z."/>
            <person name="Mihaltcheva S."/>
            <person name="Morgado L.N."/>
            <person name="Niskanen T."/>
            <person name="Noordeloos M.E."/>
            <person name="Ohm R.A."/>
            <person name="Ortiz-Santana B."/>
            <person name="Ovrebo C."/>
            <person name="Racz N."/>
            <person name="Riley R."/>
            <person name="Savchenko A."/>
            <person name="Shiryaev A."/>
            <person name="Soop K."/>
            <person name="Spirin V."/>
            <person name="Szebenyi C."/>
            <person name="Tomsovsky M."/>
            <person name="Tulloss R.E."/>
            <person name="Uehling J."/>
            <person name="Grigoriev I.V."/>
            <person name="Vagvolgyi C."/>
            <person name="Papp T."/>
            <person name="Martin F.M."/>
            <person name="Miettinen O."/>
            <person name="Hibbett D.S."/>
            <person name="Nagy L.G."/>
        </authorList>
    </citation>
    <scope>NUCLEOTIDE SEQUENCE [LARGE SCALE GENOMIC DNA]</scope>
    <source>
        <strain evidence="2 3">CBS 962.96</strain>
    </source>
</reference>
<dbReference type="Proteomes" id="UP000297245">
    <property type="component" value="Unassembled WGS sequence"/>
</dbReference>
<dbReference type="Pfam" id="PF26138">
    <property type="entry name" value="DUF8040"/>
    <property type="match status" value="1"/>
</dbReference>
<evidence type="ECO:0000313" key="3">
    <source>
        <dbReference type="Proteomes" id="UP000297245"/>
    </source>
</evidence>
<name>A0A4S8LLM4_DENBC</name>
<feature type="domain" description="DUF8040" evidence="1">
    <location>
        <begin position="19"/>
        <end position="77"/>
    </location>
</feature>
<protein>
    <recommendedName>
        <fullName evidence="1">DUF8040 domain-containing protein</fullName>
    </recommendedName>
</protein>
<keyword evidence="3" id="KW-1185">Reference proteome</keyword>
<dbReference type="InterPro" id="IPR058353">
    <property type="entry name" value="DUF8040"/>
</dbReference>